<proteinExistence type="predicted"/>
<evidence type="ECO:0000313" key="2">
    <source>
        <dbReference type="Proteomes" id="UP000194474"/>
    </source>
</evidence>
<keyword evidence="2" id="KW-1185">Reference proteome</keyword>
<protein>
    <recommendedName>
        <fullName evidence="3">Pentapeptide repeat-containing protein</fullName>
    </recommendedName>
</protein>
<gene>
    <name evidence="1" type="ORF">SAMN06295905_2524</name>
</gene>
<reference evidence="2" key="1">
    <citation type="submission" date="2017-04" db="EMBL/GenBank/DDBJ databases">
        <authorList>
            <person name="Varghese N."/>
            <person name="Submissions S."/>
        </authorList>
    </citation>
    <scope>NUCLEOTIDE SEQUENCE [LARGE SCALE GENOMIC DNA]</scope>
</reference>
<evidence type="ECO:0008006" key="3">
    <source>
        <dbReference type="Google" id="ProtNLM"/>
    </source>
</evidence>
<dbReference type="AlphaFoldDB" id="A0A1Y6FP79"/>
<organism evidence="1 2">
    <name type="scientific">Devosia lucknowensis</name>
    <dbReference type="NCBI Taxonomy" id="1096929"/>
    <lineage>
        <taxon>Bacteria</taxon>
        <taxon>Pseudomonadati</taxon>
        <taxon>Pseudomonadota</taxon>
        <taxon>Alphaproteobacteria</taxon>
        <taxon>Hyphomicrobiales</taxon>
        <taxon>Devosiaceae</taxon>
        <taxon>Devosia</taxon>
    </lineage>
</organism>
<sequence>MAVDSITFSADCEKCFGLCCTALSFDRSDQFGHDKLGGEPCQFLERDFRCRIHARREDLGYSGCEAFDCMGAGQRASAAFASLNWRQDSAVSRRLYARFSQLLLLQEMRQALVTAGTLDLPDENHAQRRDILARIGAEADGMAPDVTIAARDVLAEGKAFLRSLAPGLLD</sequence>
<dbReference type="EMBL" id="FXWK01000001">
    <property type="protein sequence ID" value="SMQ76046.1"/>
    <property type="molecule type" value="Genomic_DNA"/>
</dbReference>
<accession>A0A1Y6FP79</accession>
<dbReference type="Proteomes" id="UP000194474">
    <property type="component" value="Unassembled WGS sequence"/>
</dbReference>
<evidence type="ECO:0000313" key="1">
    <source>
        <dbReference type="EMBL" id="SMQ76046.1"/>
    </source>
</evidence>
<name>A0A1Y6FP79_9HYPH</name>